<evidence type="ECO:0000256" key="1">
    <source>
        <dbReference type="ARBA" id="ARBA00004141"/>
    </source>
</evidence>
<feature type="transmembrane region" description="Helical" evidence="10">
    <location>
        <begin position="1344"/>
        <end position="1367"/>
    </location>
</feature>
<feature type="transmembrane region" description="Helical" evidence="10">
    <location>
        <begin position="1406"/>
        <end position="1428"/>
    </location>
</feature>
<dbReference type="Gene3D" id="3.40.50.2300">
    <property type="match status" value="4"/>
</dbReference>
<evidence type="ECO:0000256" key="9">
    <source>
        <dbReference type="SAM" id="Coils"/>
    </source>
</evidence>
<evidence type="ECO:0000256" key="2">
    <source>
        <dbReference type="ARBA" id="ARBA00022692"/>
    </source>
</evidence>
<dbReference type="EMBL" id="JAKMXF010000233">
    <property type="protein sequence ID" value="KAI6654168.1"/>
    <property type="molecule type" value="Genomic_DNA"/>
</dbReference>
<evidence type="ECO:0000256" key="4">
    <source>
        <dbReference type="ARBA" id="ARBA00023040"/>
    </source>
</evidence>
<feature type="coiled-coil region" evidence="9">
    <location>
        <begin position="1523"/>
        <end position="1550"/>
    </location>
</feature>
<dbReference type="InterPro" id="IPR028082">
    <property type="entry name" value="Peripla_BP_I"/>
</dbReference>
<comment type="subcellular location">
    <subcellularLocation>
        <location evidence="1">Membrane</location>
        <topology evidence="1">Multi-pass membrane protein</topology>
    </subcellularLocation>
</comment>
<feature type="transmembrane region" description="Helical" evidence="10">
    <location>
        <begin position="499"/>
        <end position="524"/>
    </location>
</feature>
<feature type="transmembrane region" description="Helical" evidence="10">
    <location>
        <begin position="457"/>
        <end position="479"/>
    </location>
</feature>
<keyword evidence="14" id="KW-1185">Reference proteome</keyword>
<dbReference type="Pfam" id="PF01094">
    <property type="entry name" value="ANF_receptor"/>
    <property type="match status" value="2"/>
</dbReference>
<dbReference type="PRINTS" id="PR01176">
    <property type="entry name" value="GABABRECEPTR"/>
</dbReference>
<dbReference type="PROSITE" id="PS50259">
    <property type="entry name" value="G_PROTEIN_RECEP_F3_4"/>
    <property type="match status" value="2"/>
</dbReference>
<feature type="transmembrane region" description="Helical" evidence="10">
    <location>
        <begin position="670"/>
        <end position="699"/>
    </location>
</feature>
<evidence type="ECO:0000256" key="5">
    <source>
        <dbReference type="ARBA" id="ARBA00023136"/>
    </source>
</evidence>
<feature type="transmembrane region" description="Helical" evidence="10">
    <location>
        <begin position="641"/>
        <end position="664"/>
    </location>
</feature>
<dbReference type="InterPro" id="IPR001828">
    <property type="entry name" value="ANF_lig-bd_rcpt"/>
</dbReference>
<dbReference type="GO" id="GO:0038039">
    <property type="term" value="C:G protein-coupled receptor heterodimeric complex"/>
    <property type="evidence" value="ECO:0007669"/>
    <property type="project" value="TreeGrafter"/>
</dbReference>
<gene>
    <name evidence="13" type="ORF">LOD99_3013</name>
</gene>
<dbReference type="PANTHER" id="PTHR10519:SF20">
    <property type="entry name" value="G-PROTEIN COUPLED RECEPTOR 156-RELATED"/>
    <property type="match status" value="1"/>
</dbReference>
<feature type="signal peptide" evidence="11">
    <location>
        <begin position="1"/>
        <end position="19"/>
    </location>
</feature>
<protein>
    <submittedName>
        <fullName evidence="13">Gamma-aminobutyric acid (GABA) type B receptor</fullName>
    </submittedName>
</protein>
<feature type="transmembrane region" description="Helical" evidence="10">
    <location>
        <begin position="1256"/>
        <end position="1278"/>
    </location>
</feature>
<feature type="chain" id="PRO_5043911010" evidence="11">
    <location>
        <begin position="20"/>
        <end position="1576"/>
    </location>
</feature>
<dbReference type="InterPro" id="IPR017978">
    <property type="entry name" value="GPCR_3_C"/>
</dbReference>
<dbReference type="Proteomes" id="UP001165289">
    <property type="component" value="Unassembled WGS sequence"/>
</dbReference>
<feature type="transmembrane region" description="Helical" evidence="10">
    <location>
        <begin position="1221"/>
        <end position="1244"/>
    </location>
</feature>
<keyword evidence="3 10" id="KW-1133">Transmembrane helix</keyword>
<keyword evidence="2 10" id="KW-0812">Transmembrane</keyword>
<evidence type="ECO:0000256" key="10">
    <source>
        <dbReference type="SAM" id="Phobius"/>
    </source>
</evidence>
<feature type="transmembrane region" description="Helical" evidence="10">
    <location>
        <begin position="1440"/>
        <end position="1463"/>
    </location>
</feature>
<feature type="domain" description="G-protein coupled receptors family 3 profile" evidence="12">
    <location>
        <begin position="493"/>
        <end position="699"/>
    </location>
</feature>
<evidence type="ECO:0000256" key="11">
    <source>
        <dbReference type="SAM" id="SignalP"/>
    </source>
</evidence>
<dbReference type="GO" id="GO:0007214">
    <property type="term" value="P:gamma-aminobutyric acid signaling pathway"/>
    <property type="evidence" value="ECO:0007669"/>
    <property type="project" value="TreeGrafter"/>
</dbReference>
<feature type="transmembrane region" description="Helical" evidence="10">
    <location>
        <begin position="545"/>
        <end position="568"/>
    </location>
</feature>
<keyword evidence="5 10" id="KW-0472">Membrane</keyword>
<reference evidence="13 14" key="1">
    <citation type="journal article" date="2023" name="BMC Biol.">
        <title>The compact genome of the sponge Oopsacas minuta (Hexactinellida) is lacking key metazoan core genes.</title>
        <authorList>
            <person name="Santini S."/>
            <person name="Schenkelaars Q."/>
            <person name="Jourda C."/>
            <person name="Duchesne M."/>
            <person name="Belahbib H."/>
            <person name="Rocher C."/>
            <person name="Selva M."/>
            <person name="Riesgo A."/>
            <person name="Vervoort M."/>
            <person name="Leys S.P."/>
            <person name="Kodjabachian L."/>
            <person name="Le Bivic A."/>
            <person name="Borchiellini C."/>
            <person name="Claverie J.M."/>
            <person name="Renard E."/>
        </authorList>
    </citation>
    <scope>NUCLEOTIDE SEQUENCE [LARGE SCALE GENOMIC DNA]</scope>
    <source>
        <strain evidence="13">SPO-2</strain>
    </source>
</reference>
<keyword evidence="4" id="KW-0297">G-protein coupled receptor</keyword>
<feature type="transmembrane region" description="Helical" evidence="10">
    <location>
        <begin position="607"/>
        <end position="629"/>
    </location>
</feature>
<feature type="transmembrane region" description="Helical" evidence="10">
    <location>
        <begin position="1469"/>
        <end position="1498"/>
    </location>
</feature>
<evidence type="ECO:0000256" key="8">
    <source>
        <dbReference type="ARBA" id="ARBA00023224"/>
    </source>
</evidence>
<keyword evidence="11" id="KW-0732">Signal</keyword>
<keyword evidence="9" id="KW-0175">Coiled coil</keyword>
<organism evidence="13 14">
    <name type="scientific">Oopsacas minuta</name>
    <dbReference type="NCBI Taxonomy" id="111878"/>
    <lineage>
        <taxon>Eukaryota</taxon>
        <taxon>Metazoa</taxon>
        <taxon>Porifera</taxon>
        <taxon>Hexactinellida</taxon>
        <taxon>Hexasterophora</taxon>
        <taxon>Lyssacinosida</taxon>
        <taxon>Leucopsacidae</taxon>
        <taxon>Oopsacas</taxon>
    </lineage>
</organism>
<evidence type="ECO:0000313" key="13">
    <source>
        <dbReference type="EMBL" id="KAI6654168.1"/>
    </source>
</evidence>
<dbReference type="GO" id="GO:0004965">
    <property type="term" value="F:G protein-coupled GABA receptor activity"/>
    <property type="evidence" value="ECO:0007669"/>
    <property type="project" value="InterPro"/>
</dbReference>
<dbReference type="Pfam" id="PF00003">
    <property type="entry name" value="7tm_3"/>
    <property type="match status" value="2"/>
</dbReference>
<keyword evidence="7" id="KW-0325">Glycoprotein</keyword>
<keyword evidence="8" id="KW-0807">Transducer</keyword>
<evidence type="ECO:0000256" key="6">
    <source>
        <dbReference type="ARBA" id="ARBA00023170"/>
    </source>
</evidence>
<feature type="domain" description="G-protein coupled receptors family 3 profile" evidence="12">
    <location>
        <begin position="1292"/>
        <end position="1498"/>
    </location>
</feature>
<keyword evidence="6 13" id="KW-0675">Receptor</keyword>
<dbReference type="SUPFAM" id="SSF53822">
    <property type="entry name" value="Periplasmic binding protein-like I"/>
    <property type="match status" value="2"/>
</dbReference>
<comment type="caution">
    <text evidence="13">The sequence shown here is derived from an EMBL/GenBank/DDBJ whole genome shotgun (WGS) entry which is preliminary data.</text>
</comment>
<name>A0AAV7JYQ4_9METZ</name>
<evidence type="ECO:0000259" key="12">
    <source>
        <dbReference type="PROSITE" id="PS50259"/>
    </source>
</evidence>
<evidence type="ECO:0000256" key="7">
    <source>
        <dbReference type="ARBA" id="ARBA00023180"/>
    </source>
</evidence>
<proteinExistence type="predicted"/>
<feature type="transmembrane region" description="Helical" evidence="10">
    <location>
        <begin position="422"/>
        <end position="445"/>
    </location>
</feature>
<accession>A0AAV7JYQ4</accession>
<sequence>MNFSLIFLLLTTILSVTNGQKHTINFAFFYPFNSNAIAHPEPYNITDIIQYGIQKFNETSLGEKYVLEMSNFNSNCNPRDSNRAYIEMIEDEKFYPFIIGPGCSIASEPVALDITSTNIIAISYYSASPQFANDTLFPNFFRLYPSEQTILTGRVNFILNQGWKRVAIIIQSVAVFTSAIRGLQAELIQYNIEYDLFLIFDDEGIQEAISDVLNEKYNILIGLEAQYVWLMEGWAPSDFWTKVEKTSCKAENIRDLLDYAIFFDSDFATNNKTEPTVLGPSYIEYEKAFNLTIIIDNLIFDTFSTMVAAIEMYDEMYSGTCGMNSTCLEDFNYNQRIISQRLRSILYALDVQGTTGRINFTRTGDRQGGIILEQSFNGVRYRVGNSSGYTNEIFVDNVTWPGGVTPADGSTVRFSYITLAQFIVFTCFAVIGIVSSIVYIVIMLIKWKHGAISSNTPLLTLTTLIGSILLYSGTILLQVPNLENYLIKESIGSTITCNIINWVLTLGFSVTYYPLFLKMLYAFYIKEYKLKNVGRRKKKFQLEEWHLLIILGIFLAFDVLYLLLWSAIPQIRFGLTNDQLSTIVQGLPVLVIEYNCGVTDEVSERVVIALLITSKVVILVVAMVIAFDTRSLKFRKHRENVWVGISIYTVAILGIVGIICYQFILRQADLRFGLVVLCMIIAVASATNIIFIPILFLLIQDREGKGEYGVQLLTKSKLEDGDFVSQYKNRIAILEGENRKLSVSMQEEFAELKRLTSHSQLLPTDEEPMSVIKNIHKSMHISVAFLLLTAIIINPTNGQRETINFAFFYPFNSNEISHPESYNITEVINYGIEKFNQTELGEKYQLQMNVYNSNCDARDAIRAYIEMLQDPYFYPFIVGPGCSLAAEPIGLDLTSTNILAISYYASSPQFENNTLFPNFFRLFPSELTLLNARVNFINDQGWNRIAIIMQSISLFASSIQELQADLQASNIEFDIFLIYDEEGIGETLRDVLNDQYNIFIALFYPDFAVSVLCNFYNQPKSDEAPYVWLLDGWLPVDFYTKVGISGCQVENIINILEYSLYFTNDFLTNNQTAPTVLGPSYLEYENAFNSTIIEDNLVFDSFSTMIAALEKYDDLYNDTCDSESTCLKDFDYNQPVITDRLRQILYGLDIQGITGLINFTQTGGRLGDVFIEQSFNGVRYRVGNSSGYTNEIFVDNATWLGGVTPADGSTVRFSYITLAQFIVFTCFAVIGIVSSIVYIVIMLIKWKHGAISSNTPLLTLTTLIGSITLYSGTILLQIPNLEDYVINDLIGTAFVCNIINWVLTLGFTVTYYPLFLKMLYAFYIKEYKLKNVGRRKKKFQFEEWHLLIILGIFLAFDVLYLLLWSAIPQIRFGLTNDQLSTIVQGLPVLVIEYNCGVTDEVSERVVIALLITSKVVILVVAMVIAFDTRSLKFRKHRENVWVGISIYTVAILGFIGIICYQFILRQADLRFGLVVMCVLVGVASTTNIIFIPILVLLIQDRDGKGEYGVELCLKSNLEDNDFVNQYKNRIQILEAELQRTRGSLSKEKKRTTSDANLIVNEEDLSSINRSKRESIL</sequence>
<evidence type="ECO:0000256" key="3">
    <source>
        <dbReference type="ARBA" id="ARBA00022989"/>
    </source>
</evidence>
<feature type="transmembrane region" description="Helical" evidence="10">
    <location>
        <begin position="1298"/>
        <end position="1323"/>
    </location>
</feature>
<evidence type="ECO:0000313" key="14">
    <source>
        <dbReference type="Proteomes" id="UP001165289"/>
    </source>
</evidence>
<dbReference type="InterPro" id="IPR002455">
    <property type="entry name" value="GPCR3_GABA-B"/>
</dbReference>
<dbReference type="PANTHER" id="PTHR10519">
    <property type="entry name" value="GABA-B RECEPTOR"/>
    <property type="match status" value="1"/>
</dbReference>